<dbReference type="InterPro" id="IPR006642">
    <property type="entry name" value="Rad18_UBZ4"/>
</dbReference>
<sequence length="959" mass="108523">MNRTIDGTRRSRLSLSRKRKKEIADRQDALSVNVITDTERDDHSSADIAVHSEQDLRKVEQNSPFTDENKVTCNSIEKLPESVILASPDERRHKKSKKGITAWLNKPQQPNIVSCPMCAKAVFLSKINQHLDSNCELHINNGVNDHVEETKSKSNCKAGSCNGLNLLKGYKHNVTETNNKNGILPLKVSDSSDLSLVASLARIESETKDRNEHSSAVSNDCDHIGVCNNMTEGDSPAAQNHHTEDMTLSTNKKFSDASKDLPTNEQTNTSTSEDLKLQIDSSLNREGEKNSTVQNTENTDEDNKDYEPYYLANFKLVLTSVLSNEDDKLLFNEQDNNIIDSFNGMSAEEQKLYIRLFQRKHGWFRCVKLEYPKICKNLKPILDTLTQKGFLEDEHELTDLREALNLIAAPELKLLVKSLHLCTKSAGQKTASTKEDTIETIVSHAENQKTLFGSFKVVVLKRAKQALGSCVRLTAFPKDVFCRILLLFTMNVIPDDEDSGTNNGQTQQLSTLFLANIGKVLYPSYVIDRPTPVFHSRESLIAFTEAYQQKHEMFMALESNSFDKAFSYYPEASKKFDDILTKATLPAVLLPEHLRCFSAEWAVTKMCYFGVEVFQKWRQYDAAVNQLEKLLEQDVFCFDSRGRWYDRLALNLHQHLKRPEKAMEVIRQGLSDPHVRFGRRLALIQRAKRIISSPAFQKGKKKKSEDFADLDLKEPNPSKSITITGTRCAELGVFISPEINQDGEVIHGSTTFCAVEEYALSYYRQEGFDQGIHGEGSTYSSLYCLFMWDIIFSSGIPDVFRSPFQASPLDICFDSFYTSRKDAIDRKLEEIRETPFEKLQEMLSKSWNENEGKVCAGLNWDIFTDVKQAKQLVGCLGGTVLSGIFDRFAKGYRYHRSGLPDLVVWNSTTLEYRIAEVKGPGDKLSTKQQIWLEVLDSLGANVEVCYVTDVGAKRLKVSK</sequence>
<evidence type="ECO:0000256" key="13">
    <source>
        <dbReference type="SAM" id="MobiDB-lite"/>
    </source>
</evidence>
<dbReference type="PANTHER" id="PTHR15749">
    <property type="entry name" value="FANCONI-ASSOCIATED NUCLEASE 1"/>
    <property type="match status" value="1"/>
</dbReference>
<evidence type="ECO:0000256" key="10">
    <source>
        <dbReference type="ARBA" id="ARBA00023204"/>
    </source>
</evidence>
<keyword evidence="3 12" id="KW-0540">Nuclease</keyword>
<keyword evidence="4 12" id="KW-0479">Metal-binding</keyword>
<dbReference type="InterPro" id="IPR049132">
    <property type="entry name" value="FAN1-like_euk"/>
</dbReference>
<evidence type="ECO:0000256" key="8">
    <source>
        <dbReference type="ARBA" id="ARBA00022833"/>
    </source>
</evidence>
<feature type="compositionally biased region" description="Basic and acidic residues" evidence="13">
    <location>
        <begin position="273"/>
        <end position="289"/>
    </location>
</feature>
<feature type="domain" description="VRR-NUC" evidence="15">
    <location>
        <begin position="834"/>
        <end position="949"/>
    </location>
</feature>
<keyword evidence="6" id="KW-0863">Zinc-finger</keyword>
<accession>A0ABN8Q680</accession>
<evidence type="ECO:0000259" key="15">
    <source>
        <dbReference type="SMART" id="SM00990"/>
    </source>
</evidence>
<evidence type="ECO:0000256" key="11">
    <source>
        <dbReference type="ARBA" id="ARBA00023211"/>
    </source>
</evidence>
<gene>
    <name evidence="16" type="ORF">PLOB_00001634</name>
</gene>
<protein>
    <recommendedName>
        <fullName evidence="12">Fanconi-associated nuclease</fullName>
        <ecNumber evidence="12">3.1.4.1</ecNumber>
    </recommendedName>
</protein>
<dbReference type="InterPro" id="IPR049126">
    <property type="entry name" value="FAN1-like_TPR"/>
</dbReference>
<comment type="function">
    <text evidence="12">Nuclease required for the repair of DNA interstrand cross-links (ICL). Acts as a 5'-3' exonuclease that anchors at a cut end of DNA and cleaves DNA successively at every third nucleotide, allowing to excise an ICL from one strand through flanking incisions.</text>
</comment>
<evidence type="ECO:0000259" key="14">
    <source>
        <dbReference type="SMART" id="SM00734"/>
    </source>
</evidence>
<comment type="subcellular location">
    <subcellularLocation>
        <location evidence="12">Nucleus</location>
    </subcellularLocation>
</comment>
<dbReference type="Proteomes" id="UP001159405">
    <property type="component" value="Unassembled WGS sequence"/>
</dbReference>
<keyword evidence="5 12" id="KW-0227">DNA damage</keyword>
<evidence type="ECO:0000256" key="3">
    <source>
        <dbReference type="ARBA" id="ARBA00022722"/>
    </source>
</evidence>
<organism evidence="16 17">
    <name type="scientific">Porites lobata</name>
    <dbReference type="NCBI Taxonomy" id="104759"/>
    <lineage>
        <taxon>Eukaryota</taxon>
        <taxon>Metazoa</taxon>
        <taxon>Cnidaria</taxon>
        <taxon>Anthozoa</taxon>
        <taxon>Hexacorallia</taxon>
        <taxon>Scleractinia</taxon>
        <taxon>Fungiina</taxon>
        <taxon>Poritidae</taxon>
        <taxon>Porites</taxon>
    </lineage>
</organism>
<dbReference type="Pfam" id="PF08774">
    <property type="entry name" value="VRR_NUC"/>
    <property type="match status" value="1"/>
</dbReference>
<keyword evidence="8" id="KW-0862">Zinc</keyword>
<keyword evidence="12" id="KW-0539">Nucleus</keyword>
<keyword evidence="11 12" id="KW-0464">Manganese</keyword>
<reference evidence="16 17" key="1">
    <citation type="submission" date="2022-05" db="EMBL/GenBank/DDBJ databases">
        <authorList>
            <consortium name="Genoscope - CEA"/>
            <person name="William W."/>
        </authorList>
    </citation>
    <scope>NUCLEOTIDE SEQUENCE [LARGE SCALE GENOMIC DNA]</scope>
</reference>
<dbReference type="Pfam" id="PF21315">
    <property type="entry name" value="FAN1_HTH"/>
    <property type="match status" value="1"/>
</dbReference>
<dbReference type="EMBL" id="CALNXK010000103">
    <property type="protein sequence ID" value="CAH3156059.1"/>
    <property type="molecule type" value="Genomic_DNA"/>
</dbReference>
<evidence type="ECO:0000256" key="2">
    <source>
        <dbReference type="ARBA" id="ARBA00005533"/>
    </source>
</evidence>
<keyword evidence="10 12" id="KW-0234">DNA repair</keyword>
<dbReference type="InterPro" id="IPR014883">
    <property type="entry name" value="VRR_NUC"/>
</dbReference>
<evidence type="ECO:0000313" key="16">
    <source>
        <dbReference type="EMBL" id="CAH3156059.1"/>
    </source>
</evidence>
<keyword evidence="7 12" id="KW-0378">Hydrolase</keyword>
<evidence type="ECO:0000256" key="5">
    <source>
        <dbReference type="ARBA" id="ARBA00022763"/>
    </source>
</evidence>
<dbReference type="InterPro" id="IPR033315">
    <property type="entry name" value="Fan1-like"/>
</dbReference>
<evidence type="ECO:0000256" key="12">
    <source>
        <dbReference type="RuleBase" id="RU365033"/>
    </source>
</evidence>
<feature type="compositionally biased region" description="Polar residues" evidence="13">
    <location>
        <begin position="261"/>
        <end position="272"/>
    </location>
</feature>
<dbReference type="CDD" id="cd22326">
    <property type="entry name" value="FAN1-like"/>
    <property type="match status" value="1"/>
</dbReference>
<evidence type="ECO:0000256" key="1">
    <source>
        <dbReference type="ARBA" id="ARBA00000983"/>
    </source>
</evidence>
<feature type="compositionally biased region" description="Basic residues" evidence="13">
    <location>
        <begin position="10"/>
        <end position="21"/>
    </location>
</feature>
<comment type="cofactor">
    <cofactor evidence="12">
        <name>Mg(2+)</name>
        <dbReference type="ChEBI" id="CHEBI:18420"/>
    </cofactor>
    <cofactor evidence="12">
        <name>Mn(2+)</name>
        <dbReference type="ChEBI" id="CHEBI:29035"/>
    </cofactor>
</comment>
<evidence type="ECO:0000313" key="17">
    <source>
        <dbReference type="Proteomes" id="UP001159405"/>
    </source>
</evidence>
<dbReference type="SMART" id="SM00734">
    <property type="entry name" value="ZnF_Rad18"/>
    <property type="match status" value="1"/>
</dbReference>
<proteinExistence type="inferred from homology"/>
<comment type="catalytic activity">
    <reaction evidence="1 12">
        <text>Hydrolytically removes 5'-nucleotides successively from the 3'-hydroxy termini of 3'-hydroxy-terminated oligonucleotides.</text>
        <dbReference type="EC" id="3.1.4.1"/>
    </reaction>
</comment>
<dbReference type="Gene3D" id="3.40.1350.10">
    <property type="match status" value="1"/>
</dbReference>
<dbReference type="SMART" id="SM00990">
    <property type="entry name" value="VRR_NUC"/>
    <property type="match status" value="1"/>
</dbReference>
<feature type="region of interest" description="Disordered" evidence="13">
    <location>
        <begin position="1"/>
        <end position="22"/>
    </location>
</feature>
<dbReference type="EC" id="3.1.4.1" evidence="12"/>
<feature type="domain" description="UBZ4-type" evidence="14">
    <location>
        <begin position="112"/>
        <end position="136"/>
    </location>
</feature>
<keyword evidence="9 12" id="KW-0460">Magnesium</keyword>
<keyword evidence="17" id="KW-1185">Reference proteome</keyword>
<evidence type="ECO:0000256" key="7">
    <source>
        <dbReference type="ARBA" id="ARBA00022801"/>
    </source>
</evidence>
<evidence type="ECO:0000256" key="6">
    <source>
        <dbReference type="ARBA" id="ARBA00022771"/>
    </source>
</evidence>
<dbReference type="InterPro" id="IPR049125">
    <property type="entry name" value="FAN1-like_WH"/>
</dbReference>
<name>A0ABN8Q680_9CNID</name>
<dbReference type="InterPro" id="IPR011856">
    <property type="entry name" value="tRNA_endonuc-like_dom_sf"/>
</dbReference>
<comment type="similarity">
    <text evidence="2 12">Belongs to the FAN1 family.</text>
</comment>
<feature type="region of interest" description="Disordered" evidence="13">
    <location>
        <begin position="254"/>
        <end position="304"/>
    </location>
</feature>
<comment type="caution">
    <text evidence="16">The sequence shown here is derived from an EMBL/GenBank/DDBJ whole genome shotgun (WGS) entry which is preliminary data.</text>
</comment>
<evidence type="ECO:0000256" key="4">
    <source>
        <dbReference type="ARBA" id="ARBA00022723"/>
    </source>
</evidence>
<evidence type="ECO:0000256" key="9">
    <source>
        <dbReference type="ARBA" id="ARBA00022842"/>
    </source>
</evidence>
<dbReference type="PANTHER" id="PTHR15749:SF4">
    <property type="entry name" value="FANCONI-ASSOCIATED NUCLEASE 1"/>
    <property type="match status" value="1"/>
</dbReference>
<dbReference type="Pfam" id="PF21170">
    <property type="entry name" value="FAN1_TPR"/>
    <property type="match status" value="1"/>
</dbReference>